<feature type="transmembrane region" description="Helical" evidence="8">
    <location>
        <begin position="6"/>
        <end position="26"/>
    </location>
</feature>
<gene>
    <name evidence="10" type="ORF">K8352_04745</name>
</gene>
<feature type="transmembrane region" description="Helical" evidence="8">
    <location>
        <begin position="46"/>
        <end position="64"/>
    </location>
</feature>
<organism evidence="10 11">
    <name type="scientific">Cerina litoralis</name>
    <dbReference type="NCBI Taxonomy" id="2874477"/>
    <lineage>
        <taxon>Bacteria</taxon>
        <taxon>Pseudomonadati</taxon>
        <taxon>Bacteroidota</taxon>
        <taxon>Flavobacteriia</taxon>
        <taxon>Flavobacteriales</taxon>
        <taxon>Flavobacteriaceae</taxon>
        <taxon>Cerina</taxon>
    </lineage>
</organism>
<evidence type="ECO:0000256" key="5">
    <source>
        <dbReference type="ARBA" id="ARBA00022982"/>
    </source>
</evidence>
<dbReference type="GO" id="GO:0005507">
    <property type="term" value="F:copper ion binding"/>
    <property type="evidence" value="ECO:0007669"/>
    <property type="project" value="InterPro"/>
</dbReference>
<keyword evidence="4" id="KW-0479">Metal-binding</keyword>
<dbReference type="InterPro" id="IPR008972">
    <property type="entry name" value="Cupredoxin"/>
</dbReference>
<sequence>MEQRSILLLFLVLAGAATIVFTLVYLSSRKPERSGQGMSNPLNKRFWFSLILFVILGIFSSVTIPKSPYYLFADETPTKVIHVSAMQFAFFLSENAIDPKSPSNETIMLPANKLVEFRVTSMDVNHGFAIYNEANRLIGQTQAMPGYVNRLRFKFKEPGKYSILCLEYCGMAHQVMRSSFVVK</sequence>
<evidence type="ECO:0000313" key="11">
    <source>
        <dbReference type="Proteomes" id="UP001200642"/>
    </source>
</evidence>
<dbReference type="GO" id="GO:0004129">
    <property type="term" value="F:cytochrome-c oxidase activity"/>
    <property type="evidence" value="ECO:0007669"/>
    <property type="project" value="InterPro"/>
</dbReference>
<dbReference type="GO" id="GO:0042773">
    <property type="term" value="P:ATP synthesis coupled electron transport"/>
    <property type="evidence" value="ECO:0007669"/>
    <property type="project" value="TreeGrafter"/>
</dbReference>
<dbReference type="EMBL" id="JAIRBC010000005">
    <property type="protein sequence ID" value="MCG2460043.1"/>
    <property type="molecule type" value="Genomic_DNA"/>
</dbReference>
<evidence type="ECO:0000256" key="2">
    <source>
        <dbReference type="ARBA" id="ARBA00007866"/>
    </source>
</evidence>
<evidence type="ECO:0000256" key="4">
    <source>
        <dbReference type="ARBA" id="ARBA00022723"/>
    </source>
</evidence>
<comment type="subcellular location">
    <subcellularLocation>
        <location evidence="1">Membrane</location>
    </subcellularLocation>
</comment>
<dbReference type="RefSeq" id="WP_317901187.1">
    <property type="nucleotide sequence ID" value="NZ_JAIRBC010000005.1"/>
</dbReference>
<dbReference type="Proteomes" id="UP001200642">
    <property type="component" value="Unassembled WGS sequence"/>
</dbReference>
<evidence type="ECO:0000313" key="10">
    <source>
        <dbReference type="EMBL" id="MCG2460043.1"/>
    </source>
</evidence>
<evidence type="ECO:0000256" key="6">
    <source>
        <dbReference type="ARBA" id="ARBA00023008"/>
    </source>
</evidence>
<dbReference type="PROSITE" id="PS50857">
    <property type="entry name" value="COX2_CUA"/>
    <property type="match status" value="1"/>
</dbReference>
<dbReference type="InterPro" id="IPR002429">
    <property type="entry name" value="CcO_II-like_C"/>
</dbReference>
<keyword evidence="11" id="KW-1185">Reference proteome</keyword>
<dbReference type="Pfam" id="PF00116">
    <property type="entry name" value="COX2"/>
    <property type="match status" value="1"/>
</dbReference>
<reference evidence="10" key="1">
    <citation type="submission" date="2023-02" db="EMBL/GenBank/DDBJ databases">
        <title>Genome of Flavobacteriaceae gen. nov. sp. strain F89.</title>
        <authorList>
            <person name="Wang Y."/>
        </authorList>
    </citation>
    <scope>NUCLEOTIDE SEQUENCE</scope>
    <source>
        <strain evidence="10">F89</strain>
    </source>
</reference>
<keyword evidence="7 8" id="KW-0472">Membrane</keyword>
<keyword evidence="8" id="KW-0812">Transmembrane</keyword>
<keyword evidence="6" id="KW-0186">Copper</keyword>
<evidence type="ECO:0000256" key="7">
    <source>
        <dbReference type="ARBA" id="ARBA00023136"/>
    </source>
</evidence>
<name>A0AAE3ESA5_9FLAO</name>
<accession>A0AAE3ESA5</accession>
<protein>
    <recommendedName>
        <fullName evidence="9">Cytochrome oxidase subunit II copper A binding domain-containing protein</fullName>
    </recommendedName>
</protein>
<dbReference type="InterPro" id="IPR045187">
    <property type="entry name" value="CcO_II"/>
</dbReference>
<evidence type="ECO:0000259" key="9">
    <source>
        <dbReference type="PROSITE" id="PS50857"/>
    </source>
</evidence>
<comment type="similarity">
    <text evidence="2">Belongs to the cytochrome c oxidase subunit 2 family.</text>
</comment>
<keyword evidence="3" id="KW-0813">Transport</keyword>
<dbReference type="PANTHER" id="PTHR22888">
    <property type="entry name" value="CYTOCHROME C OXIDASE, SUBUNIT II"/>
    <property type="match status" value="1"/>
</dbReference>
<dbReference type="SUPFAM" id="SSF49503">
    <property type="entry name" value="Cupredoxins"/>
    <property type="match status" value="1"/>
</dbReference>
<comment type="caution">
    <text evidence="10">The sequence shown here is derived from an EMBL/GenBank/DDBJ whole genome shotgun (WGS) entry which is preliminary data.</text>
</comment>
<keyword evidence="5" id="KW-0249">Electron transport</keyword>
<dbReference type="GO" id="GO:0016020">
    <property type="term" value="C:membrane"/>
    <property type="evidence" value="ECO:0007669"/>
    <property type="project" value="UniProtKB-SubCell"/>
</dbReference>
<keyword evidence="8" id="KW-1133">Transmembrane helix</keyword>
<evidence type="ECO:0000256" key="3">
    <source>
        <dbReference type="ARBA" id="ARBA00022448"/>
    </source>
</evidence>
<dbReference type="AlphaFoldDB" id="A0AAE3ESA5"/>
<proteinExistence type="inferred from homology"/>
<evidence type="ECO:0000256" key="1">
    <source>
        <dbReference type="ARBA" id="ARBA00004370"/>
    </source>
</evidence>
<dbReference type="InterPro" id="IPR001505">
    <property type="entry name" value="Copper_CuA"/>
</dbReference>
<evidence type="ECO:0000256" key="8">
    <source>
        <dbReference type="SAM" id="Phobius"/>
    </source>
</evidence>
<feature type="domain" description="Cytochrome oxidase subunit II copper A binding" evidence="9">
    <location>
        <begin position="76"/>
        <end position="183"/>
    </location>
</feature>
<dbReference type="PROSITE" id="PS00078">
    <property type="entry name" value="COX2"/>
    <property type="match status" value="1"/>
</dbReference>
<dbReference type="PANTHER" id="PTHR22888:SF9">
    <property type="entry name" value="CYTOCHROME C OXIDASE SUBUNIT 2"/>
    <property type="match status" value="1"/>
</dbReference>
<dbReference type="Gene3D" id="2.60.40.420">
    <property type="entry name" value="Cupredoxins - blue copper proteins"/>
    <property type="match status" value="1"/>
</dbReference>